<dbReference type="PANTHER" id="PTHR43968:SF6">
    <property type="entry name" value="GLUTATHIONE S-TRANSFERASE OMEGA"/>
    <property type="match status" value="1"/>
</dbReference>
<dbReference type="Gene3D" id="3.40.30.10">
    <property type="entry name" value="Glutaredoxin"/>
    <property type="match status" value="1"/>
</dbReference>
<evidence type="ECO:0000259" key="3">
    <source>
        <dbReference type="PROSITE" id="PS50404"/>
    </source>
</evidence>
<feature type="region of interest" description="Disordered" evidence="2">
    <location>
        <begin position="163"/>
        <end position="188"/>
    </location>
</feature>
<dbReference type="PROSITE" id="PS50404">
    <property type="entry name" value="GST_NTER"/>
    <property type="match status" value="1"/>
</dbReference>
<keyword evidence="5" id="KW-1185">Reference proteome</keyword>
<dbReference type="CDD" id="cd00570">
    <property type="entry name" value="GST_N_family"/>
    <property type="match status" value="1"/>
</dbReference>
<keyword evidence="4" id="KW-0808">Transferase</keyword>
<gene>
    <name evidence="4" type="ORF">AAL_04895</name>
</gene>
<dbReference type="OrthoDB" id="4951845at2759"/>
<sequence>MADPASVPGSSSAAGLPGVGQFRLHLHPHLPHHHHYHHHHDRPPLQPPQVDGGQFGILAPETLPLDAQQQQQPSQWNAPVARHGANADNPENITSAGKLPAKLVVNPPDLEAWREKLFNVDGVMVLTDEQFETYFPHVDNVYSHRSTQRYKRKPFISHYWDCRMKGRPPGTPKSKDPAKQTRKRSARERDLCHVKIRITEYLPGATVDIDRDALDAAAAAMLSSLGQQQQQQQQQRFWTIQRVNGNGVAGNNGVPGPHRHSLAKSDEIKKNSVQRYLAQRDREAKRAQRPPPLPRKYTGAAAATIKKHSAHQALKLYAACYCPFSQRVWMALELKGFPYQYVEVEPLKLTAGPDITGFAAASPRGTVPAIRHGGWTCTESAVILEYVRAGLTWYSLDVNSLRADDFPPNVAQLEDLDGSVPRLLPGDDAQHRATCRLWVNHINTLIVPAFYALLRANDANAQSHSTSDLQTHITSLVLAADSEGPLFAGPGGDLCLVDVHFAPFAVRLSRVLKPARGWTDPVPGTRWNRWLDALETNAHLKATMSADGLYTDTMDVLLQEQEQEQRQGQGQGQAR</sequence>
<dbReference type="GO" id="GO:0005737">
    <property type="term" value="C:cytoplasm"/>
    <property type="evidence" value="ECO:0007669"/>
    <property type="project" value="TreeGrafter"/>
</dbReference>
<dbReference type="InterPro" id="IPR036282">
    <property type="entry name" value="Glutathione-S-Trfase_C_sf"/>
</dbReference>
<feature type="region of interest" description="Disordered" evidence="2">
    <location>
        <begin position="248"/>
        <end position="270"/>
    </location>
</feature>
<comment type="caution">
    <text evidence="4">The sequence shown here is derived from an EMBL/GenBank/DDBJ whole genome shotgun (WGS) entry which is preliminary data.</text>
</comment>
<organism evidence="4 5">
    <name type="scientific">Moelleriella libera RCEF 2490</name>
    <dbReference type="NCBI Taxonomy" id="1081109"/>
    <lineage>
        <taxon>Eukaryota</taxon>
        <taxon>Fungi</taxon>
        <taxon>Dikarya</taxon>
        <taxon>Ascomycota</taxon>
        <taxon>Pezizomycotina</taxon>
        <taxon>Sordariomycetes</taxon>
        <taxon>Hypocreomycetidae</taxon>
        <taxon>Hypocreales</taxon>
        <taxon>Clavicipitaceae</taxon>
        <taxon>Moelleriella</taxon>
    </lineage>
</organism>
<feature type="domain" description="GST N-terminal" evidence="3">
    <location>
        <begin position="312"/>
        <end position="395"/>
    </location>
</feature>
<feature type="region of interest" description="Disordered" evidence="2">
    <location>
        <begin position="31"/>
        <end position="94"/>
    </location>
</feature>
<dbReference type="Gene3D" id="1.20.1050.10">
    <property type="match status" value="1"/>
</dbReference>
<dbReference type="InterPro" id="IPR040079">
    <property type="entry name" value="Glutathione_S-Trfase"/>
</dbReference>
<dbReference type="SFLD" id="SFLDG00358">
    <property type="entry name" value="Main_(cytGST)"/>
    <property type="match status" value="1"/>
</dbReference>
<dbReference type="AlphaFoldDB" id="A0A168B4I4"/>
<dbReference type="PANTHER" id="PTHR43968">
    <property type="match status" value="1"/>
</dbReference>
<name>A0A168B4I4_9HYPO</name>
<evidence type="ECO:0000256" key="1">
    <source>
        <dbReference type="ARBA" id="ARBA00007409"/>
    </source>
</evidence>
<dbReference type="EMBL" id="AZGY01000010">
    <property type="protein sequence ID" value="KZZ94784.1"/>
    <property type="molecule type" value="Genomic_DNA"/>
</dbReference>
<feature type="compositionally biased region" description="Basic residues" evidence="2">
    <location>
        <begin position="31"/>
        <end position="41"/>
    </location>
</feature>
<dbReference type="Pfam" id="PF13417">
    <property type="entry name" value="GST_N_3"/>
    <property type="match status" value="1"/>
</dbReference>
<dbReference type="SFLD" id="SFLDS00019">
    <property type="entry name" value="Glutathione_Transferase_(cytos"/>
    <property type="match status" value="1"/>
</dbReference>
<dbReference type="SUPFAM" id="SSF47616">
    <property type="entry name" value="GST C-terminal domain-like"/>
    <property type="match status" value="1"/>
</dbReference>
<dbReference type="SUPFAM" id="SSF52833">
    <property type="entry name" value="Thioredoxin-like"/>
    <property type="match status" value="1"/>
</dbReference>
<protein>
    <submittedName>
        <fullName evidence="4">Glutathione S-transferase domain-containing protein</fullName>
    </submittedName>
</protein>
<proteinExistence type="inferred from homology"/>
<evidence type="ECO:0000313" key="5">
    <source>
        <dbReference type="Proteomes" id="UP000078544"/>
    </source>
</evidence>
<reference evidence="4 5" key="1">
    <citation type="journal article" date="2016" name="Genome Biol. Evol.">
        <title>Divergent and convergent evolution of fungal pathogenicity.</title>
        <authorList>
            <person name="Shang Y."/>
            <person name="Xiao G."/>
            <person name="Zheng P."/>
            <person name="Cen K."/>
            <person name="Zhan S."/>
            <person name="Wang C."/>
        </authorList>
    </citation>
    <scope>NUCLEOTIDE SEQUENCE [LARGE SCALE GENOMIC DNA]</scope>
    <source>
        <strain evidence="4 5">RCEF 2490</strain>
    </source>
</reference>
<dbReference type="InterPro" id="IPR050983">
    <property type="entry name" value="GST_Omega/HSP26"/>
</dbReference>
<evidence type="ECO:0000256" key="2">
    <source>
        <dbReference type="SAM" id="MobiDB-lite"/>
    </source>
</evidence>
<dbReference type="InterPro" id="IPR004045">
    <property type="entry name" value="Glutathione_S-Trfase_N"/>
</dbReference>
<accession>A0A168B4I4</accession>
<dbReference type="STRING" id="1081109.A0A168B4I4"/>
<dbReference type="Proteomes" id="UP000078544">
    <property type="component" value="Unassembled WGS sequence"/>
</dbReference>
<dbReference type="GO" id="GO:0016740">
    <property type="term" value="F:transferase activity"/>
    <property type="evidence" value="ECO:0007669"/>
    <property type="project" value="UniProtKB-KW"/>
</dbReference>
<dbReference type="InterPro" id="IPR036249">
    <property type="entry name" value="Thioredoxin-like_sf"/>
</dbReference>
<evidence type="ECO:0000313" key="4">
    <source>
        <dbReference type="EMBL" id="KZZ94784.1"/>
    </source>
</evidence>
<dbReference type="PROSITE" id="PS51354">
    <property type="entry name" value="GLUTAREDOXIN_2"/>
    <property type="match status" value="1"/>
</dbReference>
<dbReference type="CDD" id="cd00299">
    <property type="entry name" value="GST_C_family"/>
    <property type="match status" value="1"/>
</dbReference>
<comment type="similarity">
    <text evidence="1">Belongs to the GST superfamily.</text>
</comment>